<feature type="region of interest" description="Disordered" evidence="6">
    <location>
        <begin position="486"/>
        <end position="546"/>
    </location>
</feature>
<feature type="compositionally biased region" description="Low complexity" evidence="6">
    <location>
        <begin position="1896"/>
        <end position="1906"/>
    </location>
</feature>
<gene>
    <name evidence="8" type="primary">ZNF271_17</name>
    <name evidence="8" type="ORF">CDAR_541551</name>
</gene>
<feature type="region of interest" description="Disordered" evidence="6">
    <location>
        <begin position="990"/>
        <end position="1023"/>
    </location>
</feature>
<keyword evidence="2" id="KW-0677">Repeat</keyword>
<feature type="compositionally biased region" description="Basic and acidic residues" evidence="6">
    <location>
        <begin position="802"/>
        <end position="814"/>
    </location>
</feature>
<keyword evidence="1" id="KW-0479">Metal-binding</keyword>
<comment type="caution">
    <text evidence="8">The sequence shown here is derived from an EMBL/GenBank/DDBJ whole genome shotgun (WGS) entry which is preliminary data.</text>
</comment>
<feature type="compositionally biased region" description="Polar residues" evidence="6">
    <location>
        <begin position="1375"/>
        <end position="1385"/>
    </location>
</feature>
<evidence type="ECO:0000256" key="5">
    <source>
        <dbReference type="PROSITE-ProRule" id="PRU00042"/>
    </source>
</evidence>
<feature type="compositionally biased region" description="Basic and acidic residues" evidence="6">
    <location>
        <begin position="1864"/>
        <end position="1888"/>
    </location>
</feature>
<evidence type="ECO:0000256" key="6">
    <source>
        <dbReference type="SAM" id="MobiDB-lite"/>
    </source>
</evidence>
<dbReference type="PROSITE" id="PS00028">
    <property type="entry name" value="ZINC_FINGER_C2H2_1"/>
    <property type="match status" value="10"/>
</dbReference>
<feature type="domain" description="C2H2-type" evidence="7">
    <location>
        <begin position="1528"/>
        <end position="1555"/>
    </location>
</feature>
<feature type="domain" description="C2H2-type" evidence="7">
    <location>
        <begin position="1641"/>
        <end position="1668"/>
    </location>
</feature>
<dbReference type="Gene3D" id="3.30.160.60">
    <property type="entry name" value="Classic Zinc Finger"/>
    <property type="match status" value="16"/>
</dbReference>
<evidence type="ECO:0000256" key="4">
    <source>
        <dbReference type="ARBA" id="ARBA00022833"/>
    </source>
</evidence>
<dbReference type="EMBL" id="BPLQ01011939">
    <property type="protein sequence ID" value="GIY61371.1"/>
    <property type="molecule type" value="Genomic_DNA"/>
</dbReference>
<dbReference type="InterPro" id="IPR050688">
    <property type="entry name" value="Zinc_finger/UBP_domain"/>
</dbReference>
<evidence type="ECO:0000256" key="1">
    <source>
        <dbReference type="ARBA" id="ARBA00022723"/>
    </source>
</evidence>
<feature type="domain" description="C2H2-type" evidence="7">
    <location>
        <begin position="1091"/>
        <end position="1118"/>
    </location>
</feature>
<feature type="domain" description="C2H2-type" evidence="7">
    <location>
        <begin position="1342"/>
        <end position="1369"/>
    </location>
</feature>
<dbReference type="Proteomes" id="UP001054837">
    <property type="component" value="Unassembled WGS sequence"/>
</dbReference>
<dbReference type="InterPro" id="IPR013087">
    <property type="entry name" value="Znf_C2H2_type"/>
</dbReference>
<dbReference type="Pfam" id="PF00096">
    <property type="entry name" value="zf-C2H2"/>
    <property type="match status" value="2"/>
</dbReference>
<feature type="domain" description="C2H2-type" evidence="7">
    <location>
        <begin position="370"/>
        <end position="398"/>
    </location>
</feature>
<evidence type="ECO:0000256" key="3">
    <source>
        <dbReference type="ARBA" id="ARBA00022771"/>
    </source>
</evidence>
<feature type="domain" description="C2H2-type" evidence="7">
    <location>
        <begin position="584"/>
        <end position="612"/>
    </location>
</feature>
<dbReference type="GO" id="GO:0008270">
    <property type="term" value="F:zinc ion binding"/>
    <property type="evidence" value="ECO:0007669"/>
    <property type="project" value="UniProtKB-KW"/>
</dbReference>
<proteinExistence type="predicted"/>
<feature type="domain" description="C2H2-type" evidence="7">
    <location>
        <begin position="1500"/>
        <end position="1527"/>
    </location>
</feature>
<feature type="compositionally biased region" description="Acidic residues" evidence="6">
    <location>
        <begin position="486"/>
        <end position="523"/>
    </location>
</feature>
<evidence type="ECO:0000313" key="8">
    <source>
        <dbReference type="EMBL" id="GIY61371.1"/>
    </source>
</evidence>
<dbReference type="GO" id="GO:0005634">
    <property type="term" value="C:nucleus"/>
    <property type="evidence" value="ECO:0007669"/>
    <property type="project" value="TreeGrafter"/>
</dbReference>
<feature type="region of interest" description="Disordered" evidence="6">
    <location>
        <begin position="1365"/>
        <end position="1392"/>
    </location>
</feature>
<dbReference type="SUPFAM" id="SSF57667">
    <property type="entry name" value="beta-beta-alpha zinc fingers"/>
    <property type="match status" value="10"/>
</dbReference>
<dbReference type="PANTHER" id="PTHR24403">
    <property type="entry name" value="ZINC FINGER PROTEIN"/>
    <property type="match status" value="1"/>
</dbReference>
<feature type="compositionally biased region" description="Basic and acidic residues" evidence="6">
    <location>
        <begin position="527"/>
        <end position="546"/>
    </location>
</feature>
<dbReference type="SMART" id="SM00355">
    <property type="entry name" value="ZnF_C2H2"/>
    <property type="match status" value="31"/>
</dbReference>
<dbReference type="PANTHER" id="PTHR24403:SF67">
    <property type="entry name" value="FI01116P-RELATED"/>
    <property type="match status" value="1"/>
</dbReference>
<dbReference type="PROSITE" id="PS50157">
    <property type="entry name" value="ZINC_FINGER_C2H2_2"/>
    <property type="match status" value="11"/>
</dbReference>
<feature type="domain" description="C2H2-type" evidence="7">
    <location>
        <begin position="1708"/>
        <end position="1735"/>
    </location>
</feature>
<feature type="domain" description="C2H2-type" evidence="7">
    <location>
        <begin position="400"/>
        <end position="427"/>
    </location>
</feature>
<protein>
    <submittedName>
        <fullName evidence="8">Zinc finger protein 271</fullName>
    </submittedName>
</protein>
<evidence type="ECO:0000313" key="9">
    <source>
        <dbReference type="Proteomes" id="UP001054837"/>
    </source>
</evidence>
<keyword evidence="4" id="KW-0862">Zinc</keyword>
<accession>A0AAV4UU20</accession>
<dbReference type="InterPro" id="IPR036236">
    <property type="entry name" value="Znf_C2H2_sf"/>
</dbReference>
<sequence>MNMPPFNDMIDRNMPPLESFENFLHAFCDLLSFVGLSTTYNCEGHAVLFIMPGLGRYPCPSCNYVAGNRRMLARHAVLMHSDKVFKCPVCPFITRYAANWYRHKRDLHGLNKSANCEVCGFFANSTAELAQHKEKVHPGHLQIEKYEDKYAKEKLRLCGGLEEPLLEPLTIIDELEVDQLEISQDNSNGVVIKQEVDTDTITFSLPFNGLCDSNGGECSTNNSEDNSSAKLVMNDAESASDTLGPLKVKRSYNCDRCGLLTSNPREYLYHLRNTHGERISVFECKYCIYASKHVQKLQRHCGLVHRQLIAKDPEYQKQLEAQKEKRSRPGMNRLAAPVQPNSSINNFVAKPSNSSSTLTKRVRSKVQLPFRCTLCTYQTRNKAFLAHHEKSVHQLKKRFFRCLQCGYVTNEKGRYTKHIKYHSLPKMQCEYCFFKTAYKWNMERHMKNHEEGAEGAFQCTACNFTTSTKQSFNSHVTNHHNADFVDQSEEVSGDQEESAEWEDIEVTPDQPYDDDDVDDDLLTPDENTSRESYDLPESRENSDTVWKDGKAYQKTLQCKLCDFKAAWPFEMKKHEENHRSQKKHPCPLCGMRFEHIAWLTKHLRRIHEDNSQAKNIAAAFELLKPNRRRPGKEYPADTVLPMFQEVLKQNNVTGNKIQEPPKNSMLSTLLNKPLQPYASTNNPPYKSKALASAVNMSRQLRISSFYEKSPSETSNMAASTTKSKNVPTCNVCGYKTRWISELQRHMRVHSQEKPFHCPKCKYHCKWKGDLNRHLMKYHGIKVPSSAKKLGVPRLKLRKSTDVPDWEAVKQDPKRNNLSTSTPMRNPDDSPLDLTVKDTFPNLYATSDPYDFESNFSSITDEPTFDIEGVNDHDSSNFKSPLQHLRDVSYNVDESSNGSSKRKYQCPFCTFGTTTASRFHVHIVQHYNRRPFMCSVCSYNSNWEWDITKHIRLKGCRDRFHNKACVLLTDETGRRNYEKYEKYLVDINQPPPTVFSRPSDTSSIPEGPAVPDIDTRYNNNRSPQIDNPSKSCSYDFRNIGSNFEDAPENIIVTPDINIPDQSDYMESSLSFNENELDMVENMSERGFDSKFFYCKHCDFRHATKRVVISHLSVHTGIKPFRCRACGITSNWRHVIVRHVKDAHNGYMHEVEDRINYIQDGYALQLTSIMSDNQDSGSSSRSQANQFVCKICPYKCDKEFYMKFHMKHHRPREGAIHSCNYCPYYVKFKKTLIRHIKLHNPSFDNTMNNSLELDEMSNGMFENQSQSDTMSGNIYDLYDNQATDSPDDSIAISFDTLNQYNQSESLSPQKIKRHICESCPYKTDNKTQYLYHKQFHRPNPSAPFKCTVCTYWATMQHLLTQHMKVHSDAEAEGEASSPKQQNFQVTTDKPESESDWTEKMSVVYVKRGDAIVKMFKCKFCPMMNKKKANVRVHQKMHGVTVNNGKFACSYCDYQCLNQGGLTNHLKIHQKVPEKEAYIEHETDKISDSIDDSLPQKKKFFSYFCNKCPALFKSSTDLTTHSKFHGSSLPYPCTYCDYRAKHKPHLFQHLSVHSPEYQAKRNAAQRSPIEDDPLLDPMIGAEDIPIVKKIDQMLLLESSELNSALKKTGEAVNLLKKCTTCPALFLKNPTLSYHISLHGSDGEFKCSQCDYAVNRSSNLTVHSQVHPKKKPPLKPKKLPLRNFPCPHCPAIFYKQDRYERHLNLHGKNYKFACEYCDYSVRFAANLIKHKALHLAKTDTENNLAAKTIDDSALISSNPSIKPLSENTNFLESEEKKITYICDRCPYFQNRKDAVQSHQRRHWYKDGFKCPYCDYTSMQSGFVQSHIKMHIQPHQLFPAQAFMKFESFKIFFKEDGEDILIFDDQEMMKEKQSDNQEGRSRKKRKCEESNERRKIRKSSSDSASMDSNASDLVNKPKLPVVVLSDIFTDKEWAPKLKIPKLKITKCTDSNSSERIYSKINISNDSENRMQTTLSKPVPSLVVKFSKVESSSKSEKALYSVCTKTSETIEHSTNLTIKKTDIVEKPISDVNYDPVLQISDCVSMVSVDSEVNSLTPNSDLDDLKKEIGDETPISDPDELAVLQTPIDDIDINLDESLSSDTVPGVTDSLCEKLGLTDLSYEKDLPLLNGESLTNGLGLLPEEIEVKL</sequence>
<feature type="region of interest" description="Disordered" evidence="6">
    <location>
        <begin position="1864"/>
        <end position="1906"/>
    </location>
</feature>
<name>A0AAV4UU20_9ARAC</name>
<reference evidence="8 9" key="1">
    <citation type="submission" date="2021-06" db="EMBL/GenBank/DDBJ databases">
        <title>Caerostris darwini draft genome.</title>
        <authorList>
            <person name="Kono N."/>
            <person name="Arakawa K."/>
        </authorList>
    </citation>
    <scope>NUCLEOTIDE SEQUENCE [LARGE SCALE GENOMIC DNA]</scope>
</reference>
<feature type="region of interest" description="Disordered" evidence="6">
    <location>
        <begin position="802"/>
        <end position="831"/>
    </location>
</feature>
<keyword evidence="3 5" id="KW-0863">Zinc-finger</keyword>
<evidence type="ECO:0000256" key="2">
    <source>
        <dbReference type="ARBA" id="ARBA00022737"/>
    </source>
</evidence>
<keyword evidence="9" id="KW-1185">Reference proteome</keyword>
<evidence type="ECO:0000259" key="7">
    <source>
        <dbReference type="PROSITE" id="PS50157"/>
    </source>
</evidence>
<feature type="domain" description="C2H2-type" evidence="7">
    <location>
        <begin position="903"/>
        <end position="930"/>
    </location>
</feature>
<feature type="domain" description="C2H2-type" evidence="7">
    <location>
        <begin position="727"/>
        <end position="754"/>
    </location>
</feature>
<organism evidence="8 9">
    <name type="scientific">Caerostris darwini</name>
    <dbReference type="NCBI Taxonomy" id="1538125"/>
    <lineage>
        <taxon>Eukaryota</taxon>
        <taxon>Metazoa</taxon>
        <taxon>Ecdysozoa</taxon>
        <taxon>Arthropoda</taxon>
        <taxon>Chelicerata</taxon>
        <taxon>Arachnida</taxon>
        <taxon>Araneae</taxon>
        <taxon>Araneomorphae</taxon>
        <taxon>Entelegynae</taxon>
        <taxon>Araneoidea</taxon>
        <taxon>Araneidae</taxon>
        <taxon>Caerostris</taxon>
    </lineage>
</organism>
<dbReference type="GO" id="GO:0045944">
    <property type="term" value="P:positive regulation of transcription by RNA polymerase II"/>
    <property type="evidence" value="ECO:0007669"/>
    <property type="project" value="TreeGrafter"/>
</dbReference>